<evidence type="ECO:0000313" key="3">
    <source>
        <dbReference type="Proteomes" id="UP000034152"/>
    </source>
</evidence>
<proteinExistence type="predicted"/>
<evidence type="ECO:0000313" key="1">
    <source>
        <dbReference type="EMBL" id="KKG06318.1"/>
    </source>
</evidence>
<organism evidence="1 4">
    <name type="scientific">Methanosarcina mazei</name>
    <name type="common">Methanosarcina frisia</name>
    <dbReference type="NCBI Taxonomy" id="2209"/>
    <lineage>
        <taxon>Archaea</taxon>
        <taxon>Methanobacteriati</taxon>
        <taxon>Methanobacteriota</taxon>
        <taxon>Stenosarchaea group</taxon>
        <taxon>Methanomicrobia</taxon>
        <taxon>Methanosarcinales</taxon>
        <taxon>Methanosarcinaceae</taxon>
        <taxon>Methanosarcina</taxon>
    </lineage>
</organism>
<protein>
    <submittedName>
        <fullName evidence="1">Uncharacterized protein</fullName>
    </submittedName>
</protein>
<dbReference type="PATRIC" id="fig|2209.56.peg.3098"/>
<dbReference type="AlphaFoldDB" id="A0A0F8DUI8"/>
<reference evidence="3 4" key="1">
    <citation type="journal article" date="2015" name="ISME J.">
        <title>Genomic and phenotypic differentiation among Methanosarcina mazei populations from Columbia River sediment.</title>
        <authorList>
            <person name="Youngblut N.D."/>
            <person name="Wirth J.S."/>
            <person name="Henriksen J.R."/>
            <person name="Smith M."/>
            <person name="Simon H."/>
            <person name="Metcalf W.W."/>
            <person name="Whitaker R.J."/>
        </authorList>
    </citation>
    <scope>NUCLEOTIDE SEQUENCE [LARGE SCALE GENOMIC DNA]</scope>
    <source>
        <strain evidence="2 3">1.H.M.2.1</strain>
        <strain evidence="1 4">2.F.A.2.4</strain>
    </source>
</reference>
<evidence type="ECO:0000313" key="4">
    <source>
        <dbReference type="Proteomes" id="UP000034578"/>
    </source>
</evidence>
<name>A0A0F8DUI8_METMZ</name>
<gene>
    <name evidence="1" type="ORF">DU47_13915</name>
    <name evidence="2" type="ORF">DU80_14320</name>
</gene>
<evidence type="ECO:0000313" key="2">
    <source>
        <dbReference type="EMBL" id="KKH90484.1"/>
    </source>
</evidence>
<keyword evidence="4" id="KW-1185">Reference proteome</keyword>
<sequence length="62" mass="7296">MITELNKKLLKKRDSKKKFWNKTTVICKEVDEMPPCTDKSMSSQSYLEVRKLLLQKGFTTEV</sequence>
<dbReference type="EMBL" id="JJQU01000021">
    <property type="protein sequence ID" value="KKH90484.1"/>
    <property type="molecule type" value="Genomic_DNA"/>
</dbReference>
<dbReference type="EMBL" id="JJOS01000012">
    <property type="protein sequence ID" value="KKG06318.1"/>
    <property type="molecule type" value="Genomic_DNA"/>
</dbReference>
<dbReference type="Proteomes" id="UP000034152">
    <property type="component" value="Unassembled WGS sequence"/>
</dbReference>
<comment type="caution">
    <text evidence="1">The sequence shown here is derived from an EMBL/GenBank/DDBJ whole genome shotgun (WGS) entry which is preliminary data.</text>
</comment>
<dbReference type="Proteomes" id="UP000034578">
    <property type="component" value="Unassembled WGS sequence"/>
</dbReference>
<accession>A0A0F8DUI8</accession>